<feature type="region of interest" description="Disordered" evidence="1">
    <location>
        <begin position="1126"/>
        <end position="1197"/>
    </location>
</feature>
<feature type="domain" description="F-box" evidence="2">
    <location>
        <begin position="25"/>
        <end position="71"/>
    </location>
</feature>
<name>A0A5C6G1U6_METRR</name>
<dbReference type="SUPFAM" id="SSF81383">
    <property type="entry name" value="F-box domain"/>
    <property type="match status" value="1"/>
</dbReference>
<feature type="region of interest" description="Disordered" evidence="1">
    <location>
        <begin position="1078"/>
        <end position="1097"/>
    </location>
</feature>
<feature type="compositionally biased region" description="Polar residues" evidence="1">
    <location>
        <begin position="867"/>
        <end position="894"/>
    </location>
</feature>
<feature type="compositionally biased region" description="Basic and acidic residues" evidence="1">
    <location>
        <begin position="1188"/>
        <end position="1197"/>
    </location>
</feature>
<organism evidence="3 4">
    <name type="scientific">Metarhizium rileyi (strain RCEF 4871)</name>
    <name type="common">Nomuraea rileyi</name>
    <dbReference type="NCBI Taxonomy" id="1649241"/>
    <lineage>
        <taxon>Eukaryota</taxon>
        <taxon>Fungi</taxon>
        <taxon>Dikarya</taxon>
        <taxon>Ascomycota</taxon>
        <taxon>Pezizomycotina</taxon>
        <taxon>Sordariomycetes</taxon>
        <taxon>Hypocreomycetidae</taxon>
        <taxon>Hypocreales</taxon>
        <taxon>Clavicipitaceae</taxon>
        <taxon>Metarhizium</taxon>
    </lineage>
</organism>
<evidence type="ECO:0000256" key="1">
    <source>
        <dbReference type="SAM" id="MobiDB-lite"/>
    </source>
</evidence>
<feature type="region of interest" description="Disordered" evidence="1">
    <location>
        <begin position="423"/>
        <end position="459"/>
    </location>
</feature>
<dbReference type="EMBL" id="SBHS01000051">
    <property type="protein sequence ID" value="TWU71159.1"/>
    <property type="molecule type" value="Genomic_DNA"/>
</dbReference>
<dbReference type="Gene3D" id="2.130.10.10">
    <property type="entry name" value="YVTN repeat-like/Quinoprotein amine dehydrogenase"/>
    <property type="match status" value="1"/>
</dbReference>
<proteinExistence type="predicted"/>
<feature type="compositionally biased region" description="Low complexity" evidence="1">
    <location>
        <begin position="437"/>
        <end position="449"/>
    </location>
</feature>
<dbReference type="Proteomes" id="UP000317257">
    <property type="component" value="Unassembled WGS sequence"/>
</dbReference>
<dbReference type="PROSITE" id="PS50181">
    <property type="entry name" value="FBOX"/>
    <property type="match status" value="1"/>
</dbReference>
<accession>A0A5C6G1U6</accession>
<dbReference type="InterPro" id="IPR036047">
    <property type="entry name" value="F-box-like_dom_sf"/>
</dbReference>
<feature type="compositionally biased region" description="Basic and acidic residues" evidence="1">
    <location>
        <begin position="1148"/>
        <end position="1158"/>
    </location>
</feature>
<dbReference type="Pfam" id="PF23749">
    <property type="entry name" value="DUF7165"/>
    <property type="match status" value="1"/>
</dbReference>
<feature type="compositionally biased region" description="Basic residues" evidence="1">
    <location>
        <begin position="1159"/>
        <end position="1172"/>
    </location>
</feature>
<reference evidence="4" key="1">
    <citation type="submission" date="2018-12" db="EMBL/GenBank/DDBJ databases">
        <title>The complete genome of Metarhizium rileyi, a key fungal pathogen of Lepidoptera.</title>
        <authorList>
            <person name="Binneck E."/>
            <person name="Lastra C.C.L."/>
            <person name="Sosa-Gomez D.R."/>
        </authorList>
    </citation>
    <scope>NUCLEOTIDE SEQUENCE [LARGE SCALE GENOMIC DNA]</scope>
    <source>
        <strain evidence="4">Cep018-CH2</strain>
    </source>
</reference>
<sequence>MDHVPMTDQRPSSIEKTPIRVLTNSDAFHRLPDEIIGQILLAAEPSDFASLILLNSKWRATSQRPHFYTHHLKQCPSYAASQARDHTPADEDLSLLRRLFAREVKRNLFDAYLRPKQTLIKLVSNSISSSSCPGGEGMQFTSSAKGQHVLAYNSSRIYVIDVCNPTVSVKREFKIQRRPASACITDDAHTLAVLSSEMQVDIYDLTQSPPERKQSLVLDNKPQTIAISACGAVLAAAYDGGIEVSSLKSSALATEKRAVKCDAVDALAFSLDGTQLLGTTVNSSPPCTVVLTAPYYDPGSHMLEENLGVMWTTSILFPSTSRDCSHAIWLPDEEHGEPEWTFTYDRSFETFRAVRLDDLRNGTTYFTGPIPNAKSQTKLLPCTLPATTSRGELVSAGFQGKEVWIYGIPEDLDAIPEILPSTREPSSALPALGRHNSTQSSLSRRTSSRGQDGAETEPVPQWQILCDKLRNNLVAGFKVTELDGVGSVKWVGDFGGHSSSERLVATATGIMGPRLVTDEEDIDFVDGGRIALLDFDYALENGESTEMTIEVGTDNAEPLCEQQRDLETEVAIVRRRTVAKKRGGNAALLRAATTAAGREPLSCLAQPRNVPNEDDDDDDDDDPLVPRTIGLHPTNRRTDASASQDEEEFASMEEQEALDAPYAHASPRSGTTLRRAATAAAVNRRLNPRTADGRPIEYRRADGRAEHPHESDADNWVPPPPPYQKEDPGDLPAFMRGPAVAPISAPTNIPPSSALDHTGEALNDSATLALERSSPVNRDGAQYRRAHRPTTSESGSIDGLSVAGIPRPGSTPSAQSTQGDDDIYDVSPQASPCMSSARLSEPTATHGQRVSSPTSRGDTSAGALFDTASSQPWALSPASTTSAAVPLSPGSSTGPGARPRAPTLELRIPSSQLDLVSAPATESVVRRRSKLQQTWPNQPQRGTESSRGPWRQSSWHPSTAPPLNVTSNDLATGSPPPAPSSSQIASLNKRISQGNPRRLSGNILNPQLWMDHTGSMAERVDSPLPRHVTPAGEQRFEVAEALDSDCPLIISTPTGVSGSHDPPERRGSAARTETPILAPIPRRPQPANFPSPGGAAQQLENIYNNQPAPASLPPHMRSNANALPMWMRTPSDSSRRTPNGVNRRRSRAERSAAKNMKDAKKRGWMPKKKRKGSVTDSAGWVDIPTPSKTKENRCVVM</sequence>
<comment type="caution">
    <text evidence="3">The sequence shown here is derived from an EMBL/GenBank/DDBJ whole genome shotgun (WGS) entry which is preliminary data.</text>
</comment>
<dbReference type="InterPro" id="IPR055589">
    <property type="entry name" value="DUF7165"/>
</dbReference>
<dbReference type="InterPro" id="IPR001810">
    <property type="entry name" value="F-box_dom"/>
</dbReference>
<feature type="compositionally biased region" description="Basic and acidic residues" evidence="1">
    <location>
        <begin position="691"/>
        <end position="712"/>
    </location>
</feature>
<evidence type="ECO:0000259" key="2">
    <source>
        <dbReference type="PROSITE" id="PS50181"/>
    </source>
</evidence>
<feature type="compositionally biased region" description="Polar residues" evidence="1">
    <location>
        <begin position="931"/>
        <end position="957"/>
    </location>
</feature>
<feature type="compositionally biased region" description="Low complexity" evidence="1">
    <location>
        <begin position="671"/>
        <end position="685"/>
    </location>
</feature>
<feature type="compositionally biased region" description="Polar residues" evidence="1">
    <location>
        <begin position="1130"/>
        <end position="1140"/>
    </location>
</feature>
<evidence type="ECO:0000313" key="4">
    <source>
        <dbReference type="Proteomes" id="UP000317257"/>
    </source>
</evidence>
<dbReference type="InterPro" id="IPR015943">
    <property type="entry name" value="WD40/YVTN_repeat-like_dom_sf"/>
</dbReference>
<feature type="compositionally biased region" description="Acidic residues" evidence="1">
    <location>
        <begin position="612"/>
        <end position="623"/>
    </location>
</feature>
<dbReference type="AlphaFoldDB" id="A0A5C6G1U6"/>
<feature type="region of interest" description="Disordered" evidence="1">
    <location>
        <begin position="1052"/>
        <end position="1072"/>
    </location>
</feature>
<feature type="compositionally biased region" description="Acidic residues" evidence="1">
    <location>
        <begin position="644"/>
        <end position="657"/>
    </location>
</feature>
<dbReference type="SUPFAM" id="SSF69322">
    <property type="entry name" value="Tricorn protease domain 2"/>
    <property type="match status" value="1"/>
</dbReference>
<feature type="compositionally biased region" description="Polar residues" evidence="1">
    <location>
        <begin position="828"/>
        <end position="858"/>
    </location>
</feature>
<protein>
    <recommendedName>
        <fullName evidence="2">F-box domain-containing protein</fullName>
    </recommendedName>
</protein>
<feature type="region of interest" description="Disordered" evidence="1">
    <location>
        <begin position="599"/>
        <end position="987"/>
    </location>
</feature>
<gene>
    <name evidence="3" type="ORF">ED733_002211</name>
</gene>
<evidence type="ECO:0000313" key="3">
    <source>
        <dbReference type="EMBL" id="TWU71159.1"/>
    </source>
</evidence>